<dbReference type="InterPro" id="IPR014016">
    <property type="entry name" value="UvrD-like_ATP-bd"/>
</dbReference>
<feature type="region of interest" description="Disordered" evidence="5">
    <location>
        <begin position="578"/>
        <end position="614"/>
    </location>
</feature>
<dbReference type="EMBL" id="FOGI01000002">
    <property type="protein sequence ID" value="SER21996.1"/>
    <property type="molecule type" value="Genomic_DNA"/>
</dbReference>
<dbReference type="GO" id="GO:0005829">
    <property type="term" value="C:cytosol"/>
    <property type="evidence" value="ECO:0007669"/>
    <property type="project" value="TreeGrafter"/>
</dbReference>
<protein>
    <submittedName>
        <fullName evidence="7">DNA helicase IV</fullName>
    </submittedName>
</protein>
<keyword evidence="2" id="KW-0378">Hydrolase</keyword>
<dbReference type="GO" id="GO:0043138">
    <property type="term" value="F:3'-5' DNA helicase activity"/>
    <property type="evidence" value="ECO:0007669"/>
    <property type="project" value="TreeGrafter"/>
</dbReference>
<dbReference type="RefSeq" id="WP_245782190.1">
    <property type="nucleotide sequence ID" value="NZ_FOGI01000002.1"/>
</dbReference>
<keyword evidence="4" id="KW-0067">ATP-binding</keyword>
<evidence type="ECO:0000259" key="6">
    <source>
        <dbReference type="Pfam" id="PF00580"/>
    </source>
</evidence>
<dbReference type="STRING" id="155974.SAMN04487818_102117"/>
<dbReference type="Gene3D" id="3.40.50.300">
    <property type="entry name" value="P-loop containing nucleotide triphosphate hydrolases"/>
    <property type="match status" value="1"/>
</dbReference>
<dbReference type="Proteomes" id="UP000199051">
    <property type="component" value="Unassembled WGS sequence"/>
</dbReference>
<evidence type="ECO:0000256" key="4">
    <source>
        <dbReference type="ARBA" id="ARBA00022840"/>
    </source>
</evidence>
<feature type="domain" description="UvrD-like helicase ATP-binding" evidence="6">
    <location>
        <begin position="127"/>
        <end position="178"/>
    </location>
</feature>
<dbReference type="AlphaFoldDB" id="A0A1H9ME72"/>
<evidence type="ECO:0000313" key="7">
    <source>
        <dbReference type="EMBL" id="SER21996.1"/>
    </source>
</evidence>
<evidence type="ECO:0000256" key="3">
    <source>
        <dbReference type="ARBA" id="ARBA00022806"/>
    </source>
</evidence>
<dbReference type="Pfam" id="PF00580">
    <property type="entry name" value="UvrD-helicase"/>
    <property type="match status" value="1"/>
</dbReference>
<dbReference type="SUPFAM" id="SSF52540">
    <property type="entry name" value="P-loop containing nucleoside triphosphate hydrolases"/>
    <property type="match status" value="1"/>
</dbReference>
<sequence length="699" mass="75841">MALWQAEVARLDSVEQGLCFGRLDMSDGTRVYVGRLGLFRDEDAEPLLVDWRVPVARAFYAATAAAPHGVRRRRHTTTRGRTVVALNDELLDLDGAGDRGLVGEAALQAAVTAERTGRMHDVVATLQAEQDRIIRHGSSGVLVVQGGPGTGKTAVALHRVAYLLHTRPHLRTRRVLVVGPCRIFLDHIGQVLPGLGENSVVTAAVADLWPGAAARRARRSEAEAFKGRAVMADRLAAAVRSRVRIPHDPVEVEFERQVLRLDQRTCGRAVREARRTGLPHNQARQAFQREIVDVLARRLVEDMEAVVLTDSGEAIDGGSQDGRLGESDLRAPAAAGVVLGQDDHDGPRTLLDETDLTGLRDSLLADTGLQAALDGVWPPLTAAQVVSDLVGEPAGGWSAADVLLLDEAAALVGRGEAAAVFGHVVVDEAQELSEMAWRMLMRRCPTRSMTIVGDLTQTGDPAGTSSWDRRQLARLTVNHRTPAEVMAATADLLAAHHPAAPPPRSVRSTGEVPWRVRTTRADLPRAVADLAATHTGGRLAIIAPSVHRGLLIAALSLPARRDLTDEVAPQVVARWAACPVPPSSSSRPQPRRRGRDRKVRGGSGRARGHQPLLGLRGVSLPSRLAGPRVRRRFARLLPASTRRPLRRVRVGRRRWRPGGRAGGRRRGCCPRRSRARRTRRRGRGHPGCSSGWCGWPRRC</sequence>
<dbReference type="InterPro" id="IPR027417">
    <property type="entry name" value="P-loop_NTPase"/>
</dbReference>
<reference evidence="8" key="1">
    <citation type="submission" date="2016-10" db="EMBL/GenBank/DDBJ databases">
        <authorList>
            <person name="Varghese N."/>
            <person name="Submissions S."/>
        </authorList>
    </citation>
    <scope>NUCLEOTIDE SEQUENCE [LARGE SCALE GENOMIC DNA]</scope>
    <source>
        <strain evidence="8">DSM 44260</strain>
    </source>
</reference>
<dbReference type="GO" id="GO:0005524">
    <property type="term" value="F:ATP binding"/>
    <property type="evidence" value="ECO:0007669"/>
    <property type="project" value="UniProtKB-KW"/>
</dbReference>
<gene>
    <name evidence="7" type="ORF">SAMN04487818_102117</name>
</gene>
<evidence type="ECO:0000313" key="8">
    <source>
        <dbReference type="Proteomes" id="UP000199051"/>
    </source>
</evidence>
<dbReference type="InterPro" id="IPR000212">
    <property type="entry name" value="DNA_helicase_UvrD/REP"/>
</dbReference>
<name>A0A1H9ME72_9PSEU</name>
<accession>A0A1H9ME72</accession>
<keyword evidence="1" id="KW-0547">Nucleotide-binding</keyword>
<keyword evidence="3 7" id="KW-0347">Helicase</keyword>
<dbReference type="GO" id="GO:0000725">
    <property type="term" value="P:recombinational repair"/>
    <property type="evidence" value="ECO:0007669"/>
    <property type="project" value="TreeGrafter"/>
</dbReference>
<dbReference type="PANTHER" id="PTHR11070">
    <property type="entry name" value="UVRD / RECB / PCRA DNA HELICASE FAMILY MEMBER"/>
    <property type="match status" value="1"/>
</dbReference>
<evidence type="ECO:0000256" key="1">
    <source>
        <dbReference type="ARBA" id="ARBA00022741"/>
    </source>
</evidence>
<keyword evidence="8" id="KW-1185">Reference proteome</keyword>
<dbReference type="GO" id="GO:0003677">
    <property type="term" value="F:DNA binding"/>
    <property type="evidence" value="ECO:0007669"/>
    <property type="project" value="InterPro"/>
</dbReference>
<feature type="compositionally biased region" description="Basic residues" evidence="5">
    <location>
        <begin position="655"/>
        <end position="684"/>
    </location>
</feature>
<organism evidence="7 8">
    <name type="scientific">Actinokineospora terrae</name>
    <dbReference type="NCBI Taxonomy" id="155974"/>
    <lineage>
        <taxon>Bacteria</taxon>
        <taxon>Bacillati</taxon>
        <taxon>Actinomycetota</taxon>
        <taxon>Actinomycetes</taxon>
        <taxon>Pseudonocardiales</taxon>
        <taxon>Pseudonocardiaceae</taxon>
        <taxon>Actinokineospora</taxon>
    </lineage>
</organism>
<dbReference type="PANTHER" id="PTHR11070:SF45">
    <property type="entry name" value="DNA 3'-5' HELICASE"/>
    <property type="match status" value="1"/>
</dbReference>
<evidence type="ECO:0000256" key="5">
    <source>
        <dbReference type="SAM" id="MobiDB-lite"/>
    </source>
</evidence>
<dbReference type="GO" id="GO:0016787">
    <property type="term" value="F:hydrolase activity"/>
    <property type="evidence" value="ECO:0007669"/>
    <property type="project" value="UniProtKB-KW"/>
</dbReference>
<evidence type="ECO:0000256" key="2">
    <source>
        <dbReference type="ARBA" id="ARBA00022801"/>
    </source>
</evidence>
<feature type="compositionally biased region" description="Basic residues" evidence="5">
    <location>
        <begin position="589"/>
        <end position="600"/>
    </location>
</feature>
<feature type="region of interest" description="Disordered" evidence="5">
    <location>
        <begin position="655"/>
        <end position="687"/>
    </location>
</feature>
<proteinExistence type="predicted"/>